<keyword evidence="4" id="KW-1185">Reference proteome</keyword>
<feature type="region of interest" description="Disordered" evidence="1">
    <location>
        <begin position="1030"/>
        <end position="1052"/>
    </location>
</feature>
<dbReference type="Proteomes" id="UP001059596">
    <property type="component" value="Unassembled WGS sequence"/>
</dbReference>
<feature type="compositionally biased region" description="Polar residues" evidence="1">
    <location>
        <begin position="582"/>
        <end position="597"/>
    </location>
</feature>
<feature type="region of interest" description="Disordered" evidence="1">
    <location>
        <begin position="931"/>
        <end position="996"/>
    </location>
</feature>
<feature type="region of interest" description="Disordered" evidence="1">
    <location>
        <begin position="653"/>
        <end position="673"/>
    </location>
</feature>
<feature type="compositionally biased region" description="Acidic residues" evidence="1">
    <location>
        <begin position="600"/>
        <end position="610"/>
    </location>
</feature>
<feature type="domain" description="Ig-like" evidence="2">
    <location>
        <begin position="550"/>
        <end position="642"/>
    </location>
</feature>
<feature type="compositionally biased region" description="Basic and acidic residues" evidence="1">
    <location>
        <begin position="440"/>
        <end position="450"/>
    </location>
</feature>
<organism evidence="3 4">
    <name type="scientific">Drosophila gunungcola</name>
    <name type="common">fruit fly</name>
    <dbReference type="NCBI Taxonomy" id="103775"/>
    <lineage>
        <taxon>Eukaryota</taxon>
        <taxon>Metazoa</taxon>
        <taxon>Ecdysozoa</taxon>
        <taxon>Arthropoda</taxon>
        <taxon>Hexapoda</taxon>
        <taxon>Insecta</taxon>
        <taxon>Pterygota</taxon>
        <taxon>Neoptera</taxon>
        <taxon>Endopterygota</taxon>
        <taxon>Diptera</taxon>
        <taxon>Brachycera</taxon>
        <taxon>Muscomorpha</taxon>
        <taxon>Ephydroidea</taxon>
        <taxon>Drosophilidae</taxon>
        <taxon>Drosophila</taxon>
        <taxon>Sophophora</taxon>
    </lineage>
</organism>
<evidence type="ECO:0000259" key="2">
    <source>
        <dbReference type="PROSITE" id="PS50835"/>
    </source>
</evidence>
<feature type="region of interest" description="Disordered" evidence="1">
    <location>
        <begin position="699"/>
        <end position="720"/>
    </location>
</feature>
<protein>
    <recommendedName>
        <fullName evidence="2">Ig-like domain-containing protein</fullName>
    </recommendedName>
</protein>
<sequence>MQRGISYEEIFATPRYDQLCQACFDKLLRLKPELQKAASSCAEEQLTSNGSTPMHRRQLSTLPELSDNFENILMLPERPRMQRNASTQTQGCSVSSSTNNFLSQIEKFNFSEESTNVNYSPGLMNSDISVTGLIVEPATSSAGASATSVAPQRIYHTEQADITEVWSFGRWLEPQDKMIVSNAYEFVQQPLTEHRITLEVKQHFPTGQLDRQLMSREERQRRKSEFQELWQDHVEYFGAKEQMQQQQQQQQQQHTLETLTLDEQEEQSLRAHDWMDQDLELMQGDPKDPELDAEAYNEHSKNSQDETLTESSYELPKVLQKFEESLTLAGENLEKLVATAKKLQALDTTDTSAVTTSSSPVERDPVEGSCLFRSISLENIPNADDTVCIQEPEVVGSINSSNSNHSEVEIVHGIPINLEQEEKRDDEKPVTPSSTEPEESTDKEKERDDEKDIDENDLEVEAEIQEITGETPEVSNVDPDSDNQIFTPLEREVLQRIEDDRLDEREPIFGKIDQSIRNKMTPKKLQDLVSEEIFCTRTLIYPSNPSTPLPKVALADTTLTPSGSSLSAHNISAPCSSMAHTHLTTRPTPRMSRSWSADEQRDEENNDEEELVITEEETPLDRIISSTTFVCRSSPRRKRNFIQENIRNASRPRSNVGAVKKHRSTPVTSPRTISNPSSVCAFQCGQRDSGARLWVSMPTPPRRASGQKRGSTTSPAHALYSVRGGLSSPFAKRRKPMVILPPLRGGNCLQSPNLNSSFLSLHRTLSSSTFFVRGEENGESDNISTSTFQMDGSQEEQEKQEGEEDNRNPKESPAAHDPANATNSSVYYSANDNTREETESSQTSTETAEENAGSAMLTKTPFLPETSITNTIYASSSDKSLDIPMKTNYQTEDLCSQKNKMELSRVSQDITDPEVSSQLVDTASSAEFTRLAGGSERQQFSTSTIEIEHREEGESPSEQKIKHKSSQSSSSFENVLSSANELNRMPRKNDEYDSSDDYDDEKLIRVIKATDEDMDMDMVVVINDDEPTTSKAAVTKNRQSGGAETKHNSSTEDEDVVILDTVCTVHGLEMFVREAEPKLQANLSFDSLPNFLDKSFEEDEEAHARESVEPEIVQESTETD</sequence>
<feature type="compositionally biased region" description="Basic and acidic residues" evidence="1">
    <location>
        <begin position="420"/>
        <end position="429"/>
    </location>
</feature>
<evidence type="ECO:0000313" key="4">
    <source>
        <dbReference type="Proteomes" id="UP001059596"/>
    </source>
</evidence>
<dbReference type="EMBL" id="JAMKOV010000014">
    <property type="protein sequence ID" value="KAI8036914.1"/>
    <property type="molecule type" value="Genomic_DNA"/>
</dbReference>
<feature type="region of interest" description="Disordered" evidence="1">
    <location>
        <begin position="281"/>
        <end position="311"/>
    </location>
</feature>
<dbReference type="PROSITE" id="PS50835">
    <property type="entry name" value="IG_LIKE"/>
    <property type="match status" value="1"/>
</dbReference>
<proteinExistence type="predicted"/>
<feature type="compositionally biased region" description="Polar residues" evidence="1">
    <location>
        <begin position="820"/>
        <end position="832"/>
    </location>
</feature>
<feature type="compositionally biased region" description="Basic and acidic residues" evidence="1">
    <location>
        <begin position="285"/>
        <end position="304"/>
    </location>
</feature>
<feature type="compositionally biased region" description="Low complexity" evidence="1">
    <location>
        <begin position="347"/>
        <end position="359"/>
    </location>
</feature>
<feature type="region of interest" description="Disordered" evidence="1">
    <location>
        <begin position="775"/>
        <end position="857"/>
    </location>
</feature>
<reference evidence="3" key="1">
    <citation type="journal article" date="2023" name="Genome Biol. Evol.">
        <title>Long-read-based Genome Assembly of Drosophila gunungcola Reveals Fewer Chemosensory Genes in Flower-breeding Species.</title>
        <authorList>
            <person name="Negi A."/>
            <person name="Liao B.Y."/>
            <person name="Yeh S.D."/>
        </authorList>
    </citation>
    <scope>NUCLEOTIDE SEQUENCE</scope>
    <source>
        <strain evidence="3">Sukarami</strain>
    </source>
</reference>
<feature type="compositionally biased region" description="Basic and acidic residues" evidence="1">
    <location>
        <begin position="796"/>
        <end position="814"/>
    </location>
</feature>
<feature type="compositionally biased region" description="Polar residues" evidence="1">
    <location>
        <begin position="936"/>
        <end position="945"/>
    </location>
</feature>
<feature type="compositionally biased region" description="Polar residues" evidence="1">
    <location>
        <begin position="780"/>
        <end position="792"/>
    </location>
</feature>
<evidence type="ECO:0000313" key="3">
    <source>
        <dbReference type="EMBL" id="KAI8036914.1"/>
    </source>
</evidence>
<evidence type="ECO:0000256" key="1">
    <source>
        <dbReference type="SAM" id="MobiDB-lite"/>
    </source>
</evidence>
<gene>
    <name evidence="3" type="ORF">M5D96_010225</name>
</gene>
<feature type="compositionally biased region" description="Polar residues" evidence="1">
    <location>
        <begin position="1030"/>
        <end position="1042"/>
    </location>
</feature>
<feature type="compositionally biased region" description="Low complexity" evidence="1">
    <location>
        <begin position="966"/>
        <end position="978"/>
    </location>
</feature>
<name>A0A9P9YHY3_9MUSC</name>
<comment type="caution">
    <text evidence="3">The sequence shown here is derived from an EMBL/GenBank/DDBJ whole genome shotgun (WGS) entry which is preliminary data.</text>
</comment>
<feature type="region of interest" description="Disordered" evidence="1">
    <location>
        <begin position="1094"/>
        <end position="1120"/>
    </location>
</feature>
<dbReference type="AlphaFoldDB" id="A0A9P9YHY3"/>
<feature type="region of interest" description="Disordered" evidence="1">
    <location>
        <begin position="582"/>
        <end position="610"/>
    </location>
</feature>
<feature type="region of interest" description="Disordered" evidence="1">
    <location>
        <begin position="414"/>
        <end position="457"/>
    </location>
</feature>
<accession>A0A9P9YHY3</accession>
<feature type="compositionally biased region" description="Basic and acidic residues" evidence="1">
    <location>
        <begin position="946"/>
        <end position="960"/>
    </location>
</feature>
<dbReference type="InterPro" id="IPR007110">
    <property type="entry name" value="Ig-like_dom"/>
</dbReference>
<feature type="region of interest" description="Disordered" evidence="1">
    <location>
        <begin position="346"/>
        <end position="365"/>
    </location>
</feature>